<dbReference type="AlphaFoldDB" id="A0A4U6UC73"/>
<feature type="chain" id="PRO_5020700017" description="Secreted protein" evidence="1">
    <location>
        <begin position="20"/>
        <end position="74"/>
    </location>
</feature>
<evidence type="ECO:0000256" key="1">
    <source>
        <dbReference type="SAM" id="SignalP"/>
    </source>
</evidence>
<keyword evidence="1" id="KW-0732">Signal</keyword>
<sequence length="74" mass="8277">MTVVGWLFSICCIGSSSHACSVFNLSRQDYLITYINSLVKCKYGMLIHRKPDGAESFHCYIAPASKKKPSTMKL</sequence>
<gene>
    <name evidence="2" type="ORF">SEVIR_6G247225v2</name>
</gene>
<keyword evidence="3" id="KW-1185">Reference proteome</keyword>
<name>A0A4U6UC73_SETVI</name>
<evidence type="ECO:0000313" key="3">
    <source>
        <dbReference type="Proteomes" id="UP000298652"/>
    </source>
</evidence>
<proteinExistence type="predicted"/>
<evidence type="ECO:0008006" key="4">
    <source>
        <dbReference type="Google" id="ProtNLM"/>
    </source>
</evidence>
<dbReference type="EMBL" id="CM016557">
    <property type="protein sequence ID" value="TKW11663.1"/>
    <property type="molecule type" value="Genomic_DNA"/>
</dbReference>
<protein>
    <recommendedName>
        <fullName evidence="4">Secreted protein</fullName>
    </recommendedName>
</protein>
<dbReference type="Gramene" id="TKW11663">
    <property type="protein sequence ID" value="TKW11663"/>
    <property type="gene ID" value="SEVIR_6G247225v2"/>
</dbReference>
<accession>A0A4U6UC73</accession>
<evidence type="ECO:0000313" key="2">
    <source>
        <dbReference type="EMBL" id="TKW11663.1"/>
    </source>
</evidence>
<feature type="signal peptide" evidence="1">
    <location>
        <begin position="1"/>
        <end position="19"/>
    </location>
</feature>
<organism evidence="2 3">
    <name type="scientific">Setaria viridis</name>
    <name type="common">Green bristlegrass</name>
    <name type="synonym">Setaria italica subsp. viridis</name>
    <dbReference type="NCBI Taxonomy" id="4556"/>
    <lineage>
        <taxon>Eukaryota</taxon>
        <taxon>Viridiplantae</taxon>
        <taxon>Streptophyta</taxon>
        <taxon>Embryophyta</taxon>
        <taxon>Tracheophyta</taxon>
        <taxon>Spermatophyta</taxon>
        <taxon>Magnoliopsida</taxon>
        <taxon>Liliopsida</taxon>
        <taxon>Poales</taxon>
        <taxon>Poaceae</taxon>
        <taxon>PACMAD clade</taxon>
        <taxon>Panicoideae</taxon>
        <taxon>Panicodae</taxon>
        <taxon>Paniceae</taxon>
        <taxon>Cenchrinae</taxon>
        <taxon>Setaria</taxon>
    </lineage>
</organism>
<reference evidence="2" key="1">
    <citation type="submission" date="2019-03" db="EMBL/GenBank/DDBJ databases">
        <title>WGS assembly of Setaria viridis.</title>
        <authorList>
            <person name="Huang P."/>
            <person name="Jenkins J."/>
            <person name="Grimwood J."/>
            <person name="Barry K."/>
            <person name="Healey A."/>
            <person name="Mamidi S."/>
            <person name="Sreedasyam A."/>
            <person name="Shu S."/>
            <person name="Feldman M."/>
            <person name="Wu J."/>
            <person name="Yu Y."/>
            <person name="Chen C."/>
            <person name="Johnson J."/>
            <person name="Rokhsar D."/>
            <person name="Baxter I."/>
            <person name="Schmutz J."/>
            <person name="Brutnell T."/>
            <person name="Kellogg E."/>
        </authorList>
    </citation>
    <scope>NUCLEOTIDE SEQUENCE [LARGE SCALE GENOMIC DNA]</scope>
</reference>
<dbReference type="Proteomes" id="UP000298652">
    <property type="component" value="Chromosome 6"/>
</dbReference>